<gene>
    <name evidence="1" type="ORF">GMARGA_LOCUS40142</name>
</gene>
<dbReference type="EMBL" id="CAJVQB010100347">
    <property type="protein sequence ID" value="CAG8850284.1"/>
    <property type="molecule type" value="Genomic_DNA"/>
</dbReference>
<organism evidence="1 2">
    <name type="scientific">Gigaspora margarita</name>
    <dbReference type="NCBI Taxonomy" id="4874"/>
    <lineage>
        <taxon>Eukaryota</taxon>
        <taxon>Fungi</taxon>
        <taxon>Fungi incertae sedis</taxon>
        <taxon>Mucoromycota</taxon>
        <taxon>Glomeromycotina</taxon>
        <taxon>Glomeromycetes</taxon>
        <taxon>Diversisporales</taxon>
        <taxon>Gigasporaceae</taxon>
        <taxon>Gigaspora</taxon>
    </lineage>
</organism>
<dbReference type="Proteomes" id="UP000789901">
    <property type="component" value="Unassembled WGS sequence"/>
</dbReference>
<name>A0ABN7XA26_GIGMA</name>
<accession>A0ABN7XA26</accession>
<comment type="caution">
    <text evidence="1">The sequence shown here is derived from an EMBL/GenBank/DDBJ whole genome shotgun (WGS) entry which is preliminary data.</text>
</comment>
<keyword evidence="2" id="KW-1185">Reference proteome</keyword>
<evidence type="ECO:0000313" key="1">
    <source>
        <dbReference type="EMBL" id="CAG8850284.1"/>
    </source>
</evidence>
<evidence type="ECO:0000313" key="2">
    <source>
        <dbReference type="Proteomes" id="UP000789901"/>
    </source>
</evidence>
<feature type="non-terminal residue" evidence="1">
    <location>
        <position position="1"/>
    </location>
</feature>
<protein>
    <submittedName>
        <fullName evidence="1">1427_t:CDS:1</fullName>
    </submittedName>
</protein>
<proteinExistence type="predicted"/>
<sequence>LRDIEAAKTASSPKKEIKNNLGEYVVDKHKSSRAKFIYFCIYRKVQVKLTQDLTYCEKTRLEVK</sequence>
<reference evidence="1 2" key="1">
    <citation type="submission" date="2021-06" db="EMBL/GenBank/DDBJ databases">
        <authorList>
            <person name="Kallberg Y."/>
            <person name="Tangrot J."/>
            <person name="Rosling A."/>
        </authorList>
    </citation>
    <scope>NUCLEOTIDE SEQUENCE [LARGE SCALE GENOMIC DNA]</scope>
    <source>
        <strain evidence="1 2">120-4 pot B 10/14</strain>
    </source>
</reference>